<dbReference type="Proteomes" id="UP001174997">
    <property type="component" value="Unassembled WGS sequence"/>
</dbReference>
<gene>
    <name evidence="2" type="ORF">QBC41DRAFT_203378</name>
</gene>
<feature type="non-terminal residue" evidence="2">
    <location>
        <position position="1"/>
    </location>
</feature>
<reference evidence="2" key="1">
    <citation type="submission" date="2023-06" db="EMBL/GenBank/DDBJ databases">
        <title>Genome-scale phylogeny and comparative genomics of the fungal order Sordariales.</title>
        <authorList>
            <consortium name="Lawrence Berkeley National Laboratory"/>
            <person name="Hensen N."/>
            <person name="Bonometti L."/>
            <person name="Westerberg I."/>
            <person name="Brannstrom I.O."/>
            <person name="Guillou S."/>
            <person name="Cros-Aarteil S."/>
            <person name="Calhoun S."/>
            <person name="Haridas S."/>
            <person name="Kuo A."/>
            <person name="Mondo S."/>
            <person name="Pangilinan J."/>
            <person name="Riley R."/>
            <person name="Labutti K."/>
            <person name="Andreopoulos B."/>
            <person name="Lipzen A."/>
            <person name="Chen C."/>
            <person name="Yanf M."/>
            <person name="Daum C."/>
            <person name="Ng V."/>
            <person name="Clum A."/>
            <person name="Steindorff A."/>
            <person name="Ohm R."/>
            <person name="Martin F."/>
            <person name="Silar P."/>
            <person name="Natvig D."/>
            <person name="Lalanne C."/>
            <person name="Gautier V."/>
            <person name="Ament-Velasquez S.L."/>
            <person name="Kruys A."/>
            <person name="Hutchinson M.I."/>
            <person name="Powell A.J."/>
            <person name="Barry K."/>
            <person name="Miller A.N."/>
            <person name="Grigoriev I.V."/>
            <person name="Debuchy R."/>
            <person name="Gladieux P."/>
            <person name="Thoren M.H."/>
            <person name="Johannesson H."/>
        </authorList>
    </citation>
    <scope>NUCLEOTIDE SEQUENCE</scope>
    <source>
        <strain evidence="2">CBS 307.81</strain>
    </source>
</reference>
<keyword evidence="3" id="KW-1185">Reference proteome</keyword>
<feature type="transmembrane region" description="Helical" evidence="1">
    <location>
        <begin position="35"/>
        <end position="54"/>
    </location>
</feature>
<name>A0AA40D7V0_9PEZI</name>
<dbReference type="EMBL" id="JAULSY010000130">
    <property type="protein sequence ID" value="KAK0663454.1"/>
    <property type="molecule type" value="Genomic_DNA"/>
</dbReference>
<proteinExistence type="predicted"/>
<evidence type="ECO:0000313" key="2">
    <source>
        <dbReference type="EMBL" id="KAK0663454.1"/>
    </source>
</evidence>
<organism evidence="2 3">
    <name type="scientific">Cercophora samala</name>
    <dbReference type="NCBI Taxonomy" id="330535"/>
    <lineage>
        <taxon>Eukaryota</taxon>
        <taxon>Fungi</taxon>
        <taxon>Dikarya</taxon>
        <taxon>Ascomycota</taxon>
        <taxon>Pezizomycotina</taxon>
        <taxon>Sordariomycetes</taxon>
        <taxon>Sordariomycetidae</taxon>
        <taxon>Sordariales</taxon>
        <taxon>Lasiosphaeriaceae</taxon>
        <taxon>Cercophora</taxon>
    </lineage>
</organism>
<protein>
    <recommendedName>
        <fullName evidence="4">Reverse transcriptase</fullName>
    </recommendedName>
</protein>
<evidence type="ECO:0000256" key="1">
    <source>
        <dbReference type="SAM" id="Phobius"/>
    </source>
</evidence>
<keyword evidence="1" id="KW-0472">Membrane</keyword>
<keyword evidence="1" id="KW-1133">Transmembrane helix</keyword>
<feature type="non-terminal residue" evidence="2">
    <location>
        <position position="58"/>
    </location>
</feature>
<dbReference type="AlphaFoldDB" id="A0AA40D7V0"/>
<comment type="caution">
    <text evidence="2">The sequence shown here is derived from an EMBL/GenBank/DDBJ whole genome shotgun (WGS) entry which is preliminary data.</text>
</comment>
<keyword evidence="1" id="KW-0812">Transmembrane</keyword>
<evidence type="ECO:0008006" key="4">
    <source>
        <dbReference type="Google" id="ProtNLM"/>
    </source>
</evidence>
<evidence type="ECO:0000313" key="3">
    <source>
        <dbReference type="Proteomes" id="UP001174997"/>
    </source>
</evidence>
<accession>A0AA40D7V0</accession>
<sequence length="58" mass="6794">SLIYWFKTIKPVIESLGFKLLVSDFYIFINLEKDVYLILYIDNFLVLAPIVAVVNKIK</sequence>